<dbReference type="Pfam" id="PF00294">
    <property type="entry name" value="PfkB"/>
    <property type="match status" value="1"/>
</dbReference>
<name>H3KIC3_9BURK</name>
<feature type="domain" description="Carbohydrate kinase PfkB" evidence="3">
    <location>
        <begin position="19"/>
        <end position="224"/>
    </location>
</feature>
<feature type="non-terminal residue" evidence="4">
    <location>
        <position position="225"/>
    </location>
</feature>
<dbReference type="AlphaFoldDB" id="H3KIC3"/>
<dbReference type="InterPro" id="IPR011611">
    <property type="entry name" value="PfkB_dom"/>
</dbReference>
<dbReference type="HOGENOM" id="CLU_1232246_0_0_4"/>
<dbReference type="InterPro" id="IPR029056">
    <property type="entry name" value="Ribokinase-like"/>
</dbReference>
<dbReference type="GO" id="GO:0016301">
    <property type="term" value="F:kinase activity"/>
    <property type="evidence" value="ECO:0007669"/>
    <property type="project" value="UniProtKB-KW"/>
</dbReference>
<keyword evidence="5" id="KW-1185">Reference proteome</keyword>
<protein>
    <recommendedName>
        <fullName evidence="3">Carbohydrate kinase PfkB domain-containing protein</fullName>
    </recommendedName>
</protein>
<keyword evidence="1" id="KW-0808">Transferase</keyword>
<evidence type="ECO:0000256" key="2">
    <source>
        <dbReference type="ARBA" id="ARBA00022777"/>
    </source>
</evidence>
<dbReference type="Proteomes" id="UP000004956">
    <property type="component" value="Unassembled WGS sequence"/>
</dbReference>
<evidence type="ECO:0000313" key="5">
    <source>
        <dbReference type="Proteomes" id="UP000004956"/>
    </source>
</evidence>
<dbReference type="PANTHER" id="PTHR10584:SF166">
    <property type="entry name" value="RIBOKINASE"/>
    <property type="match status" value="1"/>
</dbReference>
<gene>
    <name evidence="4" type="ORF">HMPREF9440_02535</name>
</gene>
<dbReference type="SUPFAM" id="SSF53613">
    <property type="entry name" value="Ribokinase-like"/>
    <property type="match status" value="1"/>
</dbReference>
<evidence type="ECO:0000313" key="4">
    <source>
        <dbReference type="EMBL" id="EHY30129.1"/>
    </source>
</evidence>
<keyword evidence="2" id="KW-0418">Kinase</keyword>
<dbReference type="RefSeq" id="WP_008543964.1">
    <property type="nucleotide sequence ID" value="NZ_JH605022.1"/>
</dbReference>
<dbReference type="Gene3D" id="3.40.1190.20">
    <property type="match status" value="1"/>
</dbReference>
<evidence type="ECO:0000259" key="3">
    <source>
        <dbReference type="Pfam" id="PF00294"/>
    </source>
</evidence>
<dbReference type="OrthoDB" id="8578462at2"/>
<sequence>MSDLRELSEIVLSLVPKKRVFIQGSAFVDMIIQIEELPHSGADVEGHYRKTTVGGCSFNVADVLQKLGLPFDALMPVGQGMFADLVEKTFRERGYPVVRVPGAVDNGWCLSLAERSGERTFISMFGIERHMEPEWFDAFDLASYDFIYVSGYQAEGENGAMLLSLLKTRMGPATTVVFDPGPRVHDMPRERIDAFFDLGAMFTVNADEAQALTGEKTPEAAAAAL</sequence>
<evidence type="ECO:0000256" key="1">
    <source>
        <dbReference type="ARBA" id="ARBA00022679"/>
    </source>
</evidence>
<proteinExistence type="predicted"/>
<dbReference type="PANTHER" id="PTHR10584">
    <property type="entry name" value="SUGAR KINASE"/>
    <property type="match status" value="1"/>
</dbReference>
<reference evidence="4 5" key="1">
    <citation type="submission" date="2011-11" db="EMBL/GenBank/DDBJ databases">
        <authorList>
            <person name="Weinstock G."/>
            <person name="Sodergren E."/>
            <person name="Clifton S."/>
            <person name="Fulton L."/>
            <person name="Fulton B."/>
            <person name="Courtney L."/>
            <person name="Fronick C."/>
            <person name="Harrison M."/>
            <person name="Strong C."/>
            <person name="Farmer C."/>
            <person name="Delahaunty K."/>
            <person name="Markovic C."/>
            <person name="Hall O."/>
            <person name="Minx P."/>
            <person name="Tomlinson C."/>
            <person name="Mitreva M."/>
            <person name="Hou S."/>
            <person name="Chen J."/>
            <person name="Wollam A."/>
            <person name="Pepin K.H."/>
            <person name="Johnson M."/>
            <person name="Bhonagiri V."/>
            <person name="Zhang X."/>
            <person name="Suruliraj S."/>
            <person name="Warren W."/>
            <person name="Chinwalla A."/>
            <person name="Mardis E.R."/>
            <person name="Wilson R.K."/>
        </authorList>
    </citation>
    <scope>NUCLEOTIDE SEQUENCE [LARGE SCALE GENOMIC DNA]</scope>
    <source>
        <strain evidence="4 5">YIT 11816</strain>
    </source>
</reference>
<comment type="caution">
    <text evidence="4">The sequence shown here is derived from an EMBL/GenBank/DDBJ whole genome shotgun (WGS) entry which is preliminary data.</text>
</comment>
<dbReference type="GO" id="GO:0005829">
    <property type="term" value="C:cytosol"/>
    <property type="evidence" value="ECO:0007669"/>
    <property type="project" value="TreeGrafter"/>
</dbReference>
<dbReference type="EMBL" id="AFBQ01000390">
    <property type="protein sequence ID" value="EHY30129.1"/>
    <property type="molecule type" value="Genomic_DNA"/>
</dbReference>
<accession>H3KIC3</accession>
<organism evidence="4 5">
    <name type="scientific">Sutterella parvirubra YIT 11816</name>
    <dbReference type="NCBI Taxonomy" id="762967"/>
    <lineage>
        <taxon>Bacteria</taxon>
        <taxon>Pseudomonadati</taxon>
        <taxon>Pseudomonadota</taxon>
        <taxon>Betaproteobacteria</taxon>
        <taxon>Burkholderiales</taxon>
        <taxon>Sutterellaceae</taxon>
        <taxon>Sutterella</taxon>
    </lineage>
</organism>
<dbReference type="STRING" id="762967.HMPREF9440_02535"/>